<name>H6N889_MYCHN</name>
<organism evidence="1 2">
    <name type="scientific">Mycoplasma haemocanis (strain Illinois)</name>
    <dbReference type="NCBI Taxonomy" id="1111676"/>
    <lineage>
        <taxon>Bacteria</taxon>
        <taxon>Bacillati</taxon>
        <taxon>Mycoplasmatota</taxon>
        <taxon>Mollicutes</taxon>
        <taxon>Mycoplasmataceae</taxon>
        <taxon>Mycoplasma</taxon>
    </lineage>
</organism>
<dbReference type="KEGG" id="mhe:MHC_05025"/>
<keyword evidence="2" id="KW-1185">Reference proteome</keyword>
<proteinExistence type="predicted"/>
<reference evidence="1 2" key="1">
    <citation type="journal article" date="2012" name="J. Bacteriol.">
        <title>Complete genome sequence of Mycoplasma haemocanis strain Illinois.</title>
        <authorList>
            <person name="do Nascimento N.C."/>
            <person name="Guimaraes A.M."/>
            <person name="Santos A.P."/>
            <person name="Sanmiguel P.J."/>
            <person name="Messick J.B."/>
        </authorList>
    </citation>
    <scope>NUCLEOTIDE SEQUENCE [LARGE SCALE GENOMIC DNA]</scope>
    <source>
        <strain evidence="1 2">Illinois</strain>
    </source>
</reference>
<accession>H6N889</accession>
<dbReference type="Proteomes" id="UP000009135">
    <property type="component" value="Chromosome"/>
</dbReference>
<dbReference type="HOGENOM" id="CLU_098620_2_0_14"/>
<protein>
    <submittedName>
        <fullName evidence="1">Uncharacterized protein</fullName>
    </submittedName>
</protein>
<dbReference type="AlphaFoldDB" id="H6N889"/>
<dbReference type="EMBL" id="CP003199">
    <property type="protein sequence ID" value="AEW45861.1"/>
    <property type="molecule type" value="Genomic_DNA"/>
</dbReference>
<gene>
    <name evidence="1" type="ordered locus">MHC_05025</name>
</gene>
<sequence length="166" mass="19656">MDHITSKKRELVSVDEEWKKKDTPYKTASKEDLISSVEPRDRTKTKLWQILKNWCISTGSKVFTNIHDDTYQKFSIWCLKTKTIKQDLEDEGFKQTENWKDKAVAFKDKGKNSDSSFITPSDKSEVKENDIKTWCTNNEAQSFRHEADQTYLRVKKWCYEQKKTIT</sequence>
<evidence type="ECO:0000313" key="1">
    <source>
        <dbReference type="EMBL" id="AEW45861.1"/>
    </source>
</evidence>
<evidence type="ECO:0000313" key="2">
    <source>
        <dbReference type="Proteomes" id="UP000009135"/>
    </source>
</evidence>